<comment type="catalytic activity">
    <reaction evidence="15">
        <text>13-(9Z-hexadecenoyloxy)-octadecanoate + H2O = 13-hydroxy-octadecanoate + (9Z)-hexadecenoate + H(+)</text>
        <dbReference type="Rhea" id="RHEA:52076"/>
        <dbReference type="ChEBI" id="CHEBI:15377"/>
        <dbReference type="ChEBI" id="CHEBI:15378"/>
        <dbReference type="ChEBI" id="CHEBI:32372"/>
        <dbReference type="ChEBI" id="CHEBI:136304"/>
        <dbReference type="ChEBI" id="CHEBI:136315"/>
    </reaction>
    <physiologicalReaction direction="left-to-right" evidence="15">
        <dbReference type="Rhea" id="RHEA:52077"/>
    </physiologicalReaction>
</comment>
<comment type="subcellular location">
    <subcellularLocation>
        <location evidence="2">Endomembrane system</location>
        <topology evidence="2">Multi-pass membrane protein</topology>
    </subcellularLocation>
</comment>
<comment type="catalytic activity">
    <reaction evidence="9">
        <text>9-hexadecanoyloxy-octadecanoate + H2O = 9-hydroxy-octadecanoate + hexadecanoate + H(+)</text>
        <dbReference type="Rhea" id="RHEA:52052"/>
        <dbReference type="ChEBI" id="CHEBI:7896"/>
        <dbReference type="ChEBI" id="CHEBI:15377"/>
        <dbReference type="ChEBI" id="CHEBI:15378"/>
        <dbReference type="ChEBI" id="CHEBI:83670"/>
        <dbReference type="ChEBI" id="CHEBI:136286"/>
    </reaction>
    <physiologicalReaction direction="left-to-right" evidence="9">
        <dbReference type="Rhea" id="RHEA:52053"/>
    </physiologicalReaction>
</comment>
<evidence type="ECO:0000256" key="12">
    <source>
        <dbReference type="ARBA" id="ARBA00048800"/>
    </source>
</evidence>
<comment type="catalytic activity">
    <reaction evidence="7">
        <text>12-hexadecanoyloxy-octadecanoate + H2O = 12-hydroxyoctadecanoate + hexadecanoate + H(+)</text>
        <dbReference type="Rhea" id="RHEA:52056"/>
        <dbReference type="ChEBI" id="CHEBI:7896"/>
        <dbReference type="ChEBI" id="CHEBI:15377"/>
        <dbReference type="ChEBI" id="CHEBI:15378"/>
        <dbReference type="ChEBI" id="CHEBI:83677"/>
        <dbReference type="ChEBI" id="CHEBI:84201"/>
    </reaction>
    <physiologicalReaction direction="left-to-right" evidence="7">
        <dbReference type="Rhea" id="RHEA:52057"/>
    </physiologicalReaction>
</comment>
<dbReference type="Proteomes" id="UP001652628">
    <property type="component" value="Chromosome 3"/>
</dbReference>
<keyword evidence="4 17" id="KW-0812">Transmembrane</keyword>
<evidence type="ECO:0000313" key="19">
    <source>
        <dbReference type="RefSeq" id="XP_036671701.3"/>
    </source>
</evidence>
<gene>
    <name evidence="19" type="primary">LOC118877355</name>
</gene>
<evidence type="ECO:0000256" key="17">
    <source>
        <dbReference type="SAM" id="Phobius"/>
    </source>
</evidence>
<name>A0AB40A4V2_DROSZ</name>
<evidence type="ECO:0000256" key="11">
    <source>
        <dbReference type="ARBA" id="ARBA00048701"/>
    </source>
</evidence>
<comment type="catalytic activity">
    <reaction evidence="13">
        <text>9-octadecanoyloxy-octadecanoate + H2O = 9-hydroxy-octadecanoate + octadecanoate + H(+)</text>
        <dbReference type="Rhea" id="RHEA:52096"/>
        <dbReference type="ChEBI" id="CHEBI:15377"/>
        <dbReference type="ChEBI" id="CHEBI:15378"/>
        <dbReference type="ChEBI" id="CHEBI:25629"/>
        <dbReference type="ChEBI" id="CHEBI:136286"/>
        <dbReference type="ChEBI" id="CHEBI:136373"/>
    </reaction>
    <physiologicalReaction direction="left-to-right" evidence="13">
        <dbReference type="Rhea" id="RHEA:52097"/>
    </physiologicalReaction>
</comment>
<protein>
    <submittedName>
        <fullName evidence="19">Androgen-induced gene 1 protein</fullName>
    </submittedName>
</protein>
<reference evidence="19" key="1">
    <citation type="submission" date="2025-08" db="UniProtKB">
        <authorList>
            <consortium name="RefSeq"/>
        </authorList>
    </citation>
    <scope>IDENTIFICATION</scope>
</reference>
<evidence type="ECO:0000256" key="7">
    <source>
        <dbReference type="ARBA" id="ARBA00047368"/>
    </source>
</evidence>
<evidence type="ECO:0000313" key="18">
    <source>
        <dbReference type="Proteomes" id="UP001652628"/>
    </source>
</evidence>
<keyword evidence="6 17" id="KW-0472">Membrane</keyword>
<comment type="catalytic activity">
    <reaction evidence="1">
        <text>9-(9Z-hexadecenoyloxy)-octadecanoate + H2O = (9Z)-hexadecenoate + 9-hydroxy-octadecanoate + H(+)</text>
        <dbReference type="Rhea" id="RHEA:52068"/>
        <dbReference type="ChEBI" id="CHEBI:15377"/>
        <dbReference type="ChEBI" id="CHEBI:15378"/>
        <dbReference type="ChEBI" id="CHEBI:32372"/>
        <dbReference type="ChEBI" id="CHEBI:136286"/>
        <dbReference type="ChEBI" id="CHEBI:136309"/>
    </reaction>
    <physiologicalReaction direction="left-to-right" evidence="1">
        <dbReference type="Rhea" id="RHEA:52069"/>
    </physiologicalReaction>
</comment>
<evidence type="ECO:0000256" key="13">
    <source>
        <dbReference type="ARBA" id="ARBA00049221"/>
    </source>
</evidence>
<evidence type="ECO:0000256" key="3">
    <source>
        <dbReference type="ARBA" id="ARBA00009300"/>
    </source>
</evidence>
<dbReference type="GO" id="GO:0016020">
    <property type="term" value="C:membrane"/>
    <property type="evidence" value="ECO:0007669"/>
    <property type="project" value="InterPro"/>
</dbReference>
<comment type="similarity">
    <text evidence="3">Belongs to the AIG1 family.</text>
</comment>
<keyword evidence="5 17" id="KW-1133">Transmembrane helix</keyword>
<feature type="transmembrane region" description="Helical" evidence="17">
    <location>
        <begin position="126"/>
        <end position="145"/>
    </location>
</feature>
<dbReference type="PANTHER" id="PTHR10989:SF16">
    <property type="entry name" value="AT02829P-RELATED"/>
    <property type="match status" value="1"/>
</dbReference>
<comment type="catalytic activity">
    <reaction evidence="14">
        <text>13-(9Z-octadecenoyloxy)-octadecanoate + H2O = 13-hydroxy-octadecanoate + (9Z)-octadecenoate + H(+)</text>
        <dbReference type="Rhea" id="RHEA:52064"/>
        <dbReference type="ChEBI" id="CHEBI:15377"/>
        <dbReference type="ChEBI" id="CHEBI:15378"/>
        <dbReference type="ChEBI" id="CHEBI:30823"/>
        <dbReference type="ChEBI" id="CHEBI:136303"/>
        <dbReference type="ChEBI" id="CHEBI:136304"/>
    </reaction>
    <physiologicalReaction direction="left-to-right" evidence="14">
        <dbReference type="Rhea" id="RHEA:52065"/>
    </physiologicalReaction>
</comment>
<proteinExistence type="inferred from homology"/>
<evidence type="ECO:0000256" key="9">
    <source>
        <dbReference type="ARBA" id="ARBA00047863"/>
    </source>
</evidence>
<evidence type="ECO:0000256" key="1">
    <source>
        <dbReference type="ARBA" id="ARBA00000923"/>
    </source>
</evidence>
<feature type="transmembrane region" description="Helical" evidence="17">
    <location>
        <begin position="195"/>
        <end position="219"/>
    </location>
</feature>
<dbReference type="InterPro" id="IPR006838">
    <property type="entry name" value="ADTRP_AIG1"/>
</dbReference>
<dbReference type="AlphaFoldDB" id="A0AB40A4V2"/>
<evidence type="ECO:0000256" key="6">
    <source>
        <dbReference type="ARBA" id="ARBA00023136"/>
    </source>
</evidence>
<feature type="transmembrane region" description="Helical" evidence="17">
    <location>
        <begin position="86"/>
        <end position="106"/>
    </location>
</feature>
<comment type="catalytic activity">
    <reaction evidence="16">
        <text>12-(9Z-hexadecenoyloxy)-octadecanoate + H2O = 12-hydroxyoctadecanoate + (9Z)-hexadecenoate + H(+)</text>
        <dbReference type="Rhea" id="RHEA:52072"/>
        <dbReference type="ChEBI" id="CHEBI:15377"/>
        <dbReference type="ChEBI" id="CHEBI:15378"/>
        <dbReference type="ChEBI" id="CHEBI:32372"/>
        <dbReference type="ChEBI" id="CHEBI:84201"/>
        <dbReference type="ChEBI" id="CHEBI:136312"/>
    </reaction>
    <physiologicalReaction direction="left-to-right" evidence="16">
        <dbReference type="Rhea" id="RHEA:52073"/>
    </physiologicalReaction>
</comment>
<comment type="catalytic activity">
    <reaction evidence="11">
        <text>12-(9Z-octadecenoyloxy)-octadecanoate + H2O = 12-hydroxyoctadecanoate + (9Z)-octadecenoate + H(+)</text>
        <dbReference type="Rhea" id="RHEA:52060"/>
        <dbReference type="ChEBI" id="CHEBI:15377"/>
        <dbReference type="ChEBI" id="CHEBI:15378"/>
        <dbReference type="ChEBI" id="CHEBI:30823"/>
        <dbReference type="ChEBI" id="CHEBI:84201"/>
        <dbReference type="ChEBI" id="CHEBI:136302"/>
    </reaction>
    <physiologicalReaction direction="left-to-right" evidence="11">
        <dbReference type="Rhea" id="RHEA:52061"/>
    </physiologicalReaction>
</comment>
<dbReference type="PANTHER" id="PTHR10989">
    <property type="entry name" value="ANDROGEN-INDUCED PROTEIN 1-RELATED"/>
    <property type="match status" value="1"/>
</dbReference>
<sequence length="233" mass="27090">MERRNANPASLLLHLTAAVHLGYAIYYDYRFAQMPELAVTLRLEPPMGGKFKYMTFLGGLLQFGYYALALTYDLLRRRSLRKLRDYILATFVVPLALTVGMTFWTLYGIDRESIYPELLDLVYPNWLNHAMHTFVVVYALVEMGVTRHQYPPRRRGFAGLGAFMAGYLVWLHFVWFRTGIWVYPFLGGLQWPLRILFFALIMALGFGYYLLGEHVNLVLSVRSPRVRRWSGSD</sequence>
<dbReference type="Pfam" id="PF04750">
    <property type="entry name" value="Far-17a_AIG1"/>
    <property type="match status" value="1"/>
</dbReference>
<keyword evidence="18" id="KW-1185">Reference proteome</keyword>
<feature type="transmembrane region" description="Helical" evidence="17">
    <location>
        <begin position="53"/>
        <end position="74"/>
    </location>
</feature>
<evidence type="ECO:0000256" key="8">
    <source>
        <dbReference type="ARBA" id="ARBA00047427"/>
    </source>
</evidence>
<comment type="catalytic activity">
    <reaction evidence="8">
        <text>13-octadecanoyloxy-octadecanoate + H2O = 13-hydroxy-octadecanoate + octadecanoate + H(+)</text>
        <dbReference type="Rhea" id="RHEA:52084"/>
        <dbReference type="ChEBI" id="CHEBI:15377"/>
        <dbReference type="ChEBI" id="CHEBI:15378"/>
        <dbReference type="ChEBI" id="CHEBI:25629"/>
        <dbReference type="ChEBI" id="CHEBI:136304"/>
        <dbReference type="ChEBI" id="CHEBI:136335"/>
    </reaction>
    <physiologicalReaction direction="left-to-right" evidence="8">
        <dbReference type="Rhea" id="RHEA:52085"/>
    </physiologicalReaction>
</comment>
<accession>A0AB40A4V2</accession>
<feature type="transmembrane region" description="Helical" evidence="17">
    <location>
        <begin position="157"/>
        <end position="175"/>
    </location>
</feature>
<evidence type="ECO:0000256" key="4">
    <source>
        <dbReference type="ARBA" id="ARBA00022692"/>
    </source>
</evidence>
<dbReference type="GeneID" id="118877355"/>
<evidence type="ECO:0000256" key="14">
    <source>
        <dbReference type="ARBA" id="ARBA00049296"/>
    </source>
</evidence>
<comment type="catalytic activity">
    <reaction evidence="12">
        <text>9-(9Z-octadecenoyloxy)-octadecanoate + H2O = 9-hydroxy-octadecanoate + (9Z)-octadecenoate + H(+)</text>
        <dbReference type="Rhea" id="RHEA:52048"/>
        <dbReference type="ChEBI" id="CHEBI:15377"/>
        <dbReference type="ChEBI" id="CHEBI:15378"/>
        <dbReference type="ChEBI" id="CHEBI:30823"/>
        <dbReference type="ChEBI" id="CHEBI:136282"/>
        <dbReference type="ChEBI" id="CHEBI:136286"/>
    </reaction>
    <physiologicalReaction direction="left-to-right" evidence="12">
        <dbReference type="Rhea" id="RHEA:52049"/>
    </physiologicalReaction>
</comment>
<organism evidence="18 19">
    <name type="scientific">Drosophila suzukii</name>
    <name type="common">Spotted-wing drosophila fruit fly</name>
    <dbReference type="NCBI Taxonomy" id="28584"/>
    <lineage>
        <taxon>Eukaryota</taxon>
        <taxon>Metazoa</taxon>
        <taxon>Ecdysozoa</taxon>
        <taxon>Arthropoda</taxon>
        <taxon>Hexapoda</taxon>
        <taxon>Insecta</taxon>
        <taxon>Pterygota</taxon>
        <taxon>Neoptera</taxon>
        <taxon>Endopterygota</taxon>
        <taxon>Diptera</taxon>
        <taxon>Brachycera</taxon>
        <taxon>Muscomorpha</taxon>
        <taxon>Ephydroidea</taxon>
        <taxon>Drosophilidae</taxon>
        <taxon>Drosophila</taxon>
        <taxon>Sophophora</taxon>
    </lineage>
</organism>
<evidence type="ECO:0000256" key="15">
    <source>
        <dbReference type="ARBA" id="ARBA00049322"/>
    </source>
</evidence>
<evidence type="ECO:0000256" key="2">
    <source>
        <dbReference type="ARBA" id="ARBA00004127"/>
    </source>
</evidence>
<evidence type="ECO:0000256" key="10">
    <source>
        <dbReference type="ARBA" id="ARBA00048680"/>
    </source>
</evidence>
<evidence type="ECO:0000256" key="5">
    <source>
        <dbReference type="ARBA" id="ARBA00022989"/>
    </source>
</evidence>
<dbReference type="GO" id="GO:0012505">
    <property type="term" value="C:endomembrane system"/>
    <property type="evidence" value="ECO:0007669"/>
    <property type="project" value="UniProtKB-SubCell"/>
</dbReference>
<comment type="catalytic activity">
    <reaction evidence="10">
        <text>12-octadecanoyloxy-octadecanoate + H2O = 12-hydroxyoctadecanoate + octadecanoate + H(+)</text>
        <dbReference type="Rhea" id="RHEA:52080"/>
        <dbReference type="ChEBI" id="CHEBI:15377"/>
        <dbReference type="ChEBI" id="CHEBI:15378"/>
        <dbReference type="ChEBI" id="CHEBI:25629"/>
        <dbReference type="ChEBI" id="CHEBI:84201"/>
        <dbReference type="ChEBI" id="CHEBI:136330"/>
    </reaction>
    <physiologicalReaction direction="left-to-right" evidence="10">
        <dbReference type="Rhea" id="RHEA:52081"/>
    </physiologicalReaction>
</comment>
<evidence type="ECO:0000256" key="16">
    <source>
        <dbReference type="ARBA" id="ARBA00049428"/>
    </source>
</evidence>
<dbReference type="RefSeq" id="XP_036671701.3">
    <property type="nucleotide sequence ID" value="XM_036815806.3"/>
</dbReference>